<accession>A0AAJ1EZT4</accession>
<evidence type="ECO:0000256" key="1">
    <source>
        <dbReference type="SAM" id="SignalP"/>
    </source>
</evidence>
<dbReference type="PIRSF" id="PIRSF028688">
    <property type="entry name" value="UCP_imp_028688"/>
    <property type="match status" value="1"/>
</dbReference>
<evidence type="ECO:0000313" key="4">
    <source>
        <dbReference type="Proteomes" id="UP001297581"/>
    </source>
</evidence>
<keyword evidence="4" id="KW-1185">Reference proteome</keyword>
<feature type="signal peptide" evidence="1">
    <location>
        <begin position="1"/>
        <end position="20"/>
    </location>
</feature>
<dbReference type="InterPro" id="IPR014549">
    <property type="entry name" value="FlgO"/>
</dbReference>
<proteinExistence type="predicted"/>
<name>A0AAJ1EZT4_9GAMM</name>
<keyword evidence="1" id="KW-0732">Signal</keyword>
<evidence type="ECO:0000259" key="2">
    <source>
        <dbReference type="Pfam" id="PF17680"/>
    </source>
</evidence>
<dbReference type="RefSeq" id="WP_240590291.1">
    <property type="nucleotide sequence ID" value="NZ_JAKUDL010000002.1"/>
</dbReference>
<dbReference type="InterPro" id="IPR041215">
    <property type="entry name" value="FlgO_dom"/>
</dbReference>
<feature type="chain" id="PRO_5042477655" evidence="1">
    <location>
        <begin position="21"/>
        <end position="210"/>
    </location>
</feature>
<gene>
    <name evidence="3" type="ORF">MJ923_05785</name>
</gene>
<reference evidence="3 4" key="1">
    <citation type="submission" date="2022-02" db="EMBL/GenBank/DDBJ databases">
        <title>The genome sequence of Shewanella sp. 3B26.</title>
        <authorList>
            <person name="Du J."/>
        </authorList>
    </citation>
    <scope>NUCLEOTIDE SEQUENCE [LARGE SCALE GENOMIC DNA]</scope>
    <source>
        <strain evidence="3 4">3B26</strain>
    </source>
</reference>
<evidence type="ECO:0000313" key="3">
    <source>
        <dbReference type="EMBL" id="MCH4293812.1"/>
    </source>
</evidence>
<comment type="caution">
    <text evidence="3">The sequence shown here is derived from an EMBL/GenBank/DDBJ whole genome shotgun (WGS) entry which is preliminary data.</text>
</comment>
<organism evidence="3 4">
    <name type="scientific">Shewanella zhuhaiensis</name>
    <dbReference type="NCBI Taxonomy" id="2919576"/>
    <lineage>
        <taxon>Bacteria</taxon>
        <taxon>Pseudomonadati</taxon>
        <taxon>Pseudomonadota</taxon>
        <taxon>Gammaproteobacteria</taxon>
        <taxon>Alteromonadales</taxon>
        <taxon>Shewanellaceae</taxon>
        <taxon>Shewanella</taxon>
    </lineage>
</organism>
<dbReference type="EMBL" id="JAKUDL010000002">
    <property type="protein sequence ID" value="MCH4293812.1"/>
    <property type="molecule type" value="Genomic_DNA"/>
</dbReference>
<protein>
    <submittedName>
        <fullName evidence="3">FlgO family outer membrane protein</fullName>
    </submittedName>
</protein>
<sequence length="210" mass="22933">MYGKTAVALALMLALQPAMAATKTPQSIAYGEEGYPQREQVNVLAQKIVNELLLTNDVVSPTQPIVVTTPVNVDDFTHTGSFARLLQQGMMAALHARYYNVVDTGIGQTLRVTDKGDLLQSRDWQRLRDVADTQHVLVASYSLGRDGLTINSRIVDIGNSRVVASSQSFSRPGDLRGYLAYSEQVVAKDGLLYRYEAPGMDAVSLLGEDK</sequence>
<dbReference type="AlphaFoldDB" id="A0AAJ1EZT4"/>
<dbReference type="Proteomes" id="UP001297581">
    <property type="component" value="Unassembled WGS sequence"/>
</dbReference>
<feature type="domain" description="FlgO" evidence="2">
    <location>
        <begin position="47"/>
        <end position="169"/>
    </location>
</feature>
<dbReference type="Pfam" id="PF17680">
    <property type="entry name" value="FlgO"/>
    <property type="match status" value="1"/>
</dbReference>